<proteinExistence type="predicted"/>
<dbReference type="InterPro" id="IPR012397">
    <property type="entry name" value="Pullulanase"/>
</dbReference>
<evidence type="ECO:0000313" key="1">
    <source>
        <dbReference type="EMBL" id="PLT29231.1"/>
    </source>
</evidence>
<reference evidence="1 2" key="1">
    <citation type="submission" date="2017-11" db="EMBL/GenBank/DDBJ databases">
        <title>Comparitive Functional Genomics of Dry Heat Resistant strains isolated from the Viking Spacecraft.</title>
        <authorList>
            <person name="Seuylemezian A."/>
            <person name="Cooper K."/>
            <person name="Vaishampayan P."/>
        </authorList>
    </citation>
    <scope>NUCLEOTIDE SEQUENCE [LARGE SCALE GENOMIC DNA]</scope>
    <source>
        <strain evidence="1 2">V1-29</strain>
    </source>
</reference>
<keyword evidence="2" id="KW-1185">Reference proteome</keyword>
<evidence type="ECO:0008006" key="3">
    <source>
        <dbReference type="Google" id="ProtNLM"/>
    </source>
</evidence>
<evidence type="ECO:0000313" key="2">
    <source>
        <dbReference type="Proteomes" id="UP000234748"/>
    </source>
</evidence>
<dbReference type="EMBL" id="PGUY01000043">
    <property type="protein sequence ID" value="PLT29231.1"/>
    <property type="molecule type" value="Genomic_DNA"/>
</dbReference>
<dbReference type="Proteomes" id="UP000234748">
    <property type="component" value="Unassembled WGS sequence"/>
</dbReference>
<dbReference type="RefSeq" id="WP_101643136.1">
    <property type="nucleotide sequence ID" value="NZ_PGUY01000043.1"/>
</dbReference>
<sequence>MGQLIKLQDYISRYEQDIYRYPAQFVRLKKQQWTKVKAAFLAGELETLAESAVKEEEYIALEKDTVFTKMKKIFKRQETFTETLESTEVSTNEEPLDLSFALSSKPETVEELKRSFLNQVFRFQLKWVSSTIREKSYIDQVYFFDEKLKFFLQRFPDNFLILYKPIFLVKNAPIELEIIILSPTETWCITILEGEENAAFIGSKERFWVKRHHVYGDKKVLNPLLSVNRTAAVVTKIYSSLGIELPVKKAIISRNGYIDYPSAPHDTMFVDKKIHQSWLERMRSTSSPLKHNQLKAAQALLDYCQTTYSHRLEWDKEIEDGSKGENRE</sequence>
<name>A0A2N5M4E1_9BACI</name>
<dbReference type="PIRSF" id="PIRSF012560">
    <property type="entry name" value="Pullulanase"/>
    <property type="match status" value="1"/>
</dbReference>
<dbReference type="AlphaFoldDB" id="A0A2N5M4E1"/>
<gene>
    <name evidence="1" type="ORF">CUU66_13745</name>
</gene>
<comment type="caution">
    <text evidence="1">The sequence shown here is derived from an EMBL/GenBank/DDBJ whole genome shotgun (WGS) entry which is preliminary data.</text>
</comment>
<accession>A0A2N5M4E1</accession>
<dbReference type="OrthoDB" id="2433183at2"/>
<organism evidence="1 2">
    <name type="scientific">Peribacillus deserti</name>
    <dbReference type="NCBI Taxonomy" id="673318"/>
    <lineage>
        <taxon>Bacteria</taxon>
        <taxon>Bacillati</taxon>
        <taxon>Bacillota</taxon>
        <taxon>Bacilli</taxon>
        <taxon>Bacillales</taxon>
        <taxon>Bacillaceae</taxon>
        <taxon>Peribacillus</taxon>
    </lineage>
</organism>
<protein>
    <recommendedName>
        <fullName evidence="3">NERD domain-containing protein</fullName>
    </recommendedName>
</protein>